<dbReference type="OrthoDB" id="5800391at2759"/>
<protein>
    <submittedName>
        <fullName evidence="2">Uncharacterized protein</fullName>
    </submittedName>
</protein>
<gene>
    <name evidence="2" type="ORF">AFUS01_LOCUS27349</name>
</gene>
<evidence type="ECO:0000313" key="3">
    <source>
        <dbReference type="Proteomes" id="UP000708208"/>
    </source>
</evidence>
<dbReference type="Proteomes" id="UP000708208">
    <property type="component" value="Unassembled WGS sequence"/>
</dbReference>
<dbReference type="InterPro" id="IPR009318">
    <property type="entry name" value="Gustatory_rcpt"/>
</dbReference>
<dbReference type="Pfam" id="PF06151">
    <property type="entry name" value="Trehalose_recp"/>
    <property type="match status" value="1"/>
</dbReference>
<keyword evidence="1" id="KW-0812">Transmembrane</keyword>
<reference evidence="2" key="1">
    <citation type="submission" date="2021-06" db="EMBL/GenBank/DDBJ databases">
        <authorList>
            <person name="Hodson N. C."/>
            <person name="Mongue J. A."/>
            <person name="Jaron S. K."/>
        </authorList>
    </citation>
    <scope>NUCLEOTIDE SEQUENCE</scope>
</reference>
<proteinExistence type="predicted"/>
<feature type="transmembrane region" description="Helical" evidence="1">
    <location>
        <begin position="76"/>
        <end position="102"/>
    </location>
</feature>
<comment type="caution">
    <text evidence="2">The sequence shown here is derived from an EMBL/GenBank/DDBJ whole genome shotgun (WGS) entry which is preliminary data.</text>
</comment>
<keyword evidence="3" id="KW-1185">Reference proteome</keyword>
<sequence length="127" mass="14104">MDPALRQKHCNSHNAFQAGPNLNPSLKNHQMGSVRNAGEDLYLCIRPFLIFGKLIGLVPIEGCFQRKSENLQFRKFSLSSLITILVAVAMLVNSCVTGVGMFHSSIDSVNDYAWTITTFVFYASSVF</sequence>
<keyword evidence="1" id="KW-0472">Membrane</keyword>
<dbReference type="GO" id="GO:0008527">
    <property type="term" value="F:taste receptor activity"/>
    <property type="evidence" value="ECO:0007669"/>
    <property type="project" value="InterPro"/>
</dbReference>
<accession>A0A8J2PBL3</accession>
<organism evidence="2 3">
    <name type="scientific">Allacma fusca</name>
    <dbReference type="NCBI Taxonomy" id="39272"/>
    <lineage>
        <taxon>Eukaryota</taxon>
        <taxon>Metazoa</taxon>
        <taxon>Ecdysozoa</taxon>
        <taxon>Arthropoda</taxon>
        <taxon>Hexapoda</taxon>
        <taxon>Collembola</taxon>
        <taxon>Symphypleona</taxon>
        <taxon>Sminthuridae</taxon>
        <taxon>Allacma</taxon>
    </lineage>
</organism>
<dbReference type="AlphaFoldDB" id="A0A8J2PBL3"/>
<keyword evidence="1" id="KW-1133">Transmembrane helix</keyword>
<dbReference type="GO" id="GO:0016020">
    <property type="term" value="C:membrane"/>
    <property type="evidence" value="ECO:0007669"/>
    <property type="project" value="InterPro"/>
</dbReference>
<evidence type="ECO:0000256" key="1">
    <source>
        <dbReference type="SAM" id="Phobius"/>
    </source>
</evidence>
<name>A0A8J2PBL3_9HEXA</name>
<dbReference type="EMBL" id="CAJVCH010377384">
    <property type="protein sequence ID" value="CAG7816747.1"/>
    <property type="molecule type" value="Genomic_DNA"/>
</dbReference>
<feature type="non-terminal residue" evidence="2">
    <location>
        <position position="1"/>
    </location>
</feature>
<evidence type="ECO:0000313" key="2">
    <source>
        <dbReference type="EMBL" id="CAG7816747.1"/>
    </source>
</evidence>